<dbReference type="PANTHER" id="PTHR10826">
    <property type="entry name" value="COMPLEMENT COMPONENT 1"/>
    <property type="match status" value="1"/>
</dbReference>
<protein>
    <submittedName>
        <fullName evidence="1">Uncharacterized protein</fullName>
    </submittedName>
</protein>
<dbReference type="PANTHER" id="PTHR10826:SF27">
    <property type="entry name" value="OS06G0326500 PROTEIN"/>
    <property type="match status" value="1"/>
</dbReference>
<dbReference type="InterPro" id="IPR003428">
    <property type="entry name" value="MAM33"/>
</dbReference>
<name>A0AAW1W7D0_RUBAR</name>
<organism evidence="1 2">
    <name type="scientific">Rubus argutus</name>
    <name type="common">Southern blackberry</name>
    <dbReference type="NCBI Taxonomy" id="59490"/>
    <lineage>
        <taxon>Eukaryota</taxon>
        <taxon>Viridiplantae</taxon>
        <taxon>Streptophyta</taxon>
        <taxon>Embryophyta</taxon>
        <taxon>Tracheophyta</taxon>
        <taxon>Spermatophyta</taxon>
        <taxon>Magnoliopsida</taxon>
        <taxon>eudicotyledons</taxon>
        <taxon>Gunneridae</taxon>
        <taxon>Pentapetalae</taxon>
        <taxon>rosids</taxon>
        <taxon>fabids</taxon>
        <taxon>Rosales</taxon>
        <taxon>Rosaceae</taxon>
        <taxon>Rosoideae</taxon>
        <taxon>Rosoideae incertae sedis</taxon>
        <taxon>Rubus</taxon>
    </lineage>
</organism>
<dbReference type="Pfam" id="PF02330">
    <property type="entry name" value="MAM33"/>
    <property type="match status" value="1"/>
</dbReference>
<dbReference type="EMBL" id="JBEDUW010000006">
    <property type="protein sequence ID" value="KAK9920587.1"/>
    <property type="molecule type" value="Genomic_DNA"/>
</dbReference>
<dbReference type="Proteomes" id="UP001457282">
    <property type="component" value="Unassembled WGS sequence"/>
</dbReference>
<sequence length="171" mass="19674">MEFENPSYPTGRYLEYKSITVLDLNFDFASDFLSTVEHLNFAMKDVGASGEDKNDHIPMNISIYRKSTGMLLRFNLTASPDKISVNGYWIRKLEQPGLSDRCSWTWNGAGDLDNIEKELVEYLEVRGVKPNTFELWKANLKNKDKRECLGMMKDLKGFIEQGIVFTGEKKE</sequence>
<evidence type="ECO:0000313" key="2">
    <source>
        <dbReference type="Proteomes" id="UP001457282"/>
    </source>
</evidence>
<reference evidence="1 2" key="1">
    <citation type="journal article" date="2023" name="G3 (Bethesda)">
        <title>A chromosome-length genome assembly and annotation of blackberry (Rubus argutus, cv. 'Hillquist').</title>
        <authorList>
            <person name="Bruna T."/>
            <person name="Aryal R."/>
            <person name="Dudchenko O."/>
            <person name="Sargent D.J."/>
            <person name="Mead D."/>
            <person name="Buti M."/>
            <person name="Cavallini A."/>
            <person name="Hytonen T."/>
            <person name="Andres J."/>
            <person name="Pham M."/>
            <person name="Weisz D."/>
            <person name="Mascagni F."/>
            <person name="Usai G."/>
            <person name="Natali L."/>
            <person name="Bassil N."/>
            <person name="Fernandez G.E."/>
            <person name="Lomsadze A."/>
            <person name="Armour M."/>
            <person name="Olukolu B."/>
            <person name="Poorten T."/>
            <person name="Britton C."/>
            <person name="Davik J."/>
            <person name="Ashrafi H."/>
            <person name="Aiden E.L."/>
            <person name="Borodovsky M."/>
            <person name="Worthington M."/>
        </authorList>
    </citation>
    <scope>NUCLEOTIDE SEQUENCE [LARGE SCALE GENOMIC DNA]</scope>
    <source>
        <strain evidence="1">PI 553951</strain>
    </source>
</reference>
<dbReference type="GO" id="GO:0005759">
    <property type="term" value="C:mitochondrial matrix"/>
    <property type="evidence" value="ECO:0007669"/>
    <property type="project" value="InterPro"/>
</dbReference>
<dbReference type="InterPro" id="IPR036561">
    <property type="entry name" value="MAM33_sf"/>
</dbReference>
<keyword evidence="2" id="KW-1185">Reference proteome</keyword>
<comment type="caution">
    <text evidence="1">The sequence shown here is derived from an EMBL/GenBank/DDBJ whole genome shotgun (WGS) entry which is preliminary data.</text>
</comment>
<proteinExistence type="predicted"/>
<dbReference type="SUPFAM" id="SSF54529">
    <property type="entry name" value="Mitochondrial glycoprotein MAM33-like"/>
    <property type="match status" value="1"/>
</dbReference>
<dbReference type="Gene3D" id="3.10.280.10">
    <property type="entry name" value="Mitochondrial glycoprotein"/>
    <property type="match status" value="1"/>
</dbReference>
<gene>
    <name evidence="1" type="ORF">M0R45_029139</name>
</gene>
<accession>A0AAW1W7D0</accession>
<evidence type="ECO:0000313" key="1">
    <source>
        <dbReference type="EMBL" id="KAK9920587.1"/>
    </source>
</evidence>
<dbReference type="AlphaFoldDB" id="A0AAW1W7D0"/>